<dbReference type="Gene3D" id="3.30.2020.40">
    <property type="entry name" value="Uncharacterised protein PF10387, DUF2442"/>
    <property type="match status" value="1"/>
</dbReference>
<sequence length="91" mass="10271">MNILAPLAKKVEFDSNMMWVELSDGRKLGVPLAYFPRLLNASMEQRQLYEISGGGTGLHWDEIDEDINVEYLLMGIGDRTQPFLQSQLLAA</sequence>
<dbReference type="InterPro" id="IPR018841">
    <property type="entry name" value="DUF2442"/>
</dbReference>
<evidence type="ECO:0000313" key="1">
    <source>
        <dbReference type="EMBL" id="KHD10913.1"/>
    </source>
</evidence>
<reference evidence="1 2" key="1">
    <citation type="journal article" date="2016" name="Front. Microbiol.">
        <title>Single-Cell (Meta-)Genomics of a Dimorphic Candidatus Thiomargarita nelsonii Reveals Genomic Plasticity.</title>
        <authorList>
            <person name="Flood B.E."/>
            <person name="Fliss P."/>
            <person name="Jones D.S."/>
            <person name="Dick G.J."/>
            <person name="Jain S."/>
            <person name="Kaster A.K."/>
            <person name="Winkel M."/>
            <person name="Mussmann M."/>
            <person name="Bailey J."/>
        </authorList>
    </citation>
    <scope>NUCLEOTIDE SEQUENCE [LARGE SCALE GENOMIC DNA]</scope>
    <source>
        <strain evidence="1">Hydrate Ridge</strain>
    </source>
</reference>
<evidence type="ECO:0008006" key="3">
    <source>
        <dbReference type="Google" id="ProtNLM"/>
    </source>
</evidence>
<proteinExistence type="predicted"/>
<protein>
    <recommendedName>
        <fullName evidence="3">DUF2442 domain-containing protein</fullName>
    </recommendedName>
</protein>
<dbReference type="AlphaFoldDB" id="A0A0A6RS87"/>
<evidence type="ECO:0000313" key="2">
    <source>
        <dbReference type="Proteomes" id="UP000030428"/>
    </source>
</evidence>
<keyword evidence="2" id="KW-1185">Reference proteome</keyword>
<organism evidence="1 2">
    <name type="scientific">Candidatus Thiomargarita nelsonii</name>
    <dbReference type="NCBI Taxonomy" id="1003181"/>
    <lineage>
        <taxon>Bacteria</taxon>
        <taxon>Pseudomonadati</taxon>
        <taxon>Pseudomonadota</taxon>
        <taxon>Gammaproteobacteria</taxon>
        <taxon>Thiotrichales</taxon>
        <taxon>Thiotrichaceae</taxon>
        <taxon>Thiomargarita</taxon>
    </lineage>
</organism>
<dbReference type="Pfam" id="PF10387">
    <property type="entry name" value="DUF2442"/>
    <property type="match status" value="1"/>
</dbReference>
<name>A0A0A6RS87_9GAMM</name>
<accession>A0A0A6RS87</accession>
<dbReference type="EMBL" id="JSZA02000057">
    <property type="protein sequence ID" value="KHD10913.1"/>
    <property type="molecule type" value="Genomic_DNA"/>
</dbReference>
<dbReference type="Proteomes" id="UP000030428">
    <property type="component" value="Unassembled WGS sequence"/>
</dbReference>
<gene>
    <name evidence="1" type="ORF">PN36_15775</name>
</gene>
<comment type="caution">
    <text evidence="1">The sequence shown here is derived from an EMBL/GenBank/DDBJ whole genome shotgun (WGS) entry which is preliminary data.</text>
</comment>